<dbReference type="Pfam" id="PF01612">
    <property type="entry name" value="DNA_pol_A_exo1"/>
    <property type="match status" value="1"/>
</dbReference>
<dbReference type="Proteomes" id="UP001408789">
    <property type="component" value="Unassembled WGS sequence"/>
</dbReference>
<keyword evidence="1" id="KW-0540">Nuclease</keyword>
<dbReference type="Gene3D" id="3.30.420.10">
    <property type="entry name" value="Ribonuclease H-like superfamily/Ribonuclease H"/>
    <property type="match status" value="1"/>
</dbReference>
<evidence type="ECO:0000256" key="1">
    <source>
        <dbReference type="ARBA" id="ARBA00022722"/>
    </source>
</evidence>
<organism evidence="4 5">
    <name type="scientific">Deinandra increscens subsp. villosa</name>
    <dbReference type="NCBI Taxonomy" id="3103831"/>
    <lineage>
        <taxon>Eukaryota</taxon>
        <taxon>Viridiplantae</taxon>
        <taxon>Streptophyta</taxon>
        <taxon>Embryophyta</taxon>
        <taxon>Tracheophyta</taxon>
        <taxon>Spermatophyta</taxon>
        <taxon>Magnoliopsida</taxon>
        <taxon>eudicotyledons</taxon>
        <taxon>Gunneridae</taxon>
        <taxon>Pentapetalae</taxon>
        <taxon>asterids</taxon>
        <taxon>campanulids</taxon>
        <taxon>Asterales</taxon>
        <taxon>Asteraceae</taxon>
        <taxon>Asteroideae</taxon>
        <taxon>Heliantheae alliance</taxon>
        <taxon>Madieae</taxon>
        <taxon>Madiinae</taxon>
        <taxon>Deinandra</taxon>
    </lineage>
</organism>
<dbReference type="InterPro" id="IPR002562">
    <property type="entry name" value="3'-5'_exonuclease_dom"/>
</dbReference>
<dbReference type="InterPro" id="IPR036397">
    <property type="entry name" value="RNaseH_sf"/>
</dbReference>
<dbReference type="SUPFAM" id="SSF53098">
    <property type="entry name" value="Ribonuclease H-like"/>
    <property type="match status" value="1"/>
</dbReference>
<dbReference type="InterPro" id="IPR012337">
    <property type="entry name" value="RNaseH-like_sf"/>
</dbReference>
<dbReference type="AlphaFoldDB" id="A0AAP0DQY2"/>
<dbReference type="GO" id="GO:0005634">
    <property type="term" value="C:nucleus"/>
    <property type="evidence" value="ECO:0007669"/>
    <property type="project" value="TreeGrafter"/>
</dbReference>
<feature type="domain" description="3'-5' exonuclease" evidence="3">
    <location>
        <begin position="110"/>
        <end position="214"/>
    </location>
</feature>
<evidence type="ECO:0000313" key="4">
    <source>
        <dbReference type="EMBL" id="KAK9079356.1"/>
    </source>
</evidence>
<dbReference type="GO" id="GO:0006139">
    <property type="term" value="P:nucleobase-containing compound metabolic process"/>
    <property type="evidence" value="ECO:0007669"/>
    <property type="project" value="InterPro"/>
</dbReference>
<sequence length="220" mass="25486">MAVNLQMLNRHERDGVAEYLMQIDDASVETLVTHCPIKVEEWIRVTYDRNLPRLHRLIVAVDVLWPPATTTDDAAAPAQENPVAILLFLVNTRCLMYQIQRSYRIPDDLKDFMACNYTFVAIGVENYMEKLDRDLDLGVVNAMDLREIAARELVKPELEHAMLHQLAERFLGKVVDAVKLVEVRMSDWDSVRLSDEQVLYASLHAYYSFCIARMLHSWYD</sequence>
<dbReference type="GO" id="GO:0005737">
    <property type="term" value="C:cytoplasm"/>
    <property type="evidence" value="ECO:0007669"/>
    <property type="project" value="TreeGrafter"/>
</dbReference>
<evidence type="ECO:0000256" key="2">
    <source>
        <dbReference type="ARBA" id="ARBA00022801"/>
    </source>
</evidence>
<dbReference type="InterPro" id="IPR051132">
    <property type="entry name" value="3-5_Exonuclease_domain"/>
</dbReference>
<name>A0AAP0DQY2_9ASTR</name>
<dbReference type="PANTHER" id="PTHR13620:SF80">
    <property type="entry name" value="3'-5' EXONUCLEASE DOMAIN-CONTAINING PROTEIN"/>
    <property type="match status" value="1"/>
</dbReference>
<keyword evidence="2" id="KW-0378">Hydrolase</keyword>
<gene>
    <name evidence="4" type="ORF">SSX86_001027</name>
</gene>
<evidence type="ECO:0000313" key="5">
    <source>
        <dbReference type="Proteomes" id="UP001408789"/>
    </source>
</evidence>
<dbReference type="EMBL" id="JBCNJP010000003">
    <property type="protein sequence ID" value="KAK9079356.1"/>
    <property type="molecule type" value="Genomic_DNA"/>
</dbReference>
<reference evidence="4 5" key="1">
    <citation type="submission" date="2024-04" db="EMBL/GenBank/DDBJ databases">
        <title>The reference genome of an endangered Asteraceae, Deinandra increscens subsp. villosa, native to the Central Coast of California.</title>
        <authorList>
            <person name="Guilliams M."/>
            <person name="Hasenstab-Lehman K."/>
            <person name="Meyer R."/>
            <person name="Mcevoy S."/>
        </authorList>
    </citation>
    <scope>NUCLEOTIDE SEQUENCE [LARGE SCALE GENOMIC DNA]</scope>
    <source>
        <tissue evidence="4">Leaf</tissue>
    </source>
</reference>
<protein>
    <recommendedName>
        <fullName evidence="3">3'-5' exonuclease domain-containing protein</fullName>
    </recommendedName>
</protein>
<comment type="caution">
    <text evidence="4">The sequence shown here is derived from an EMBL/GenBank/DDBJ whole genome shotgun (WGS) entry which is preliminary data.</text>
</comment>
<accession>A0AAP0DQY2</accession>
<dbReference type="GO" id="GO:0008408">
    <property type="term" value="F:3'-5' exonuclease activity"/>
    <property type="evidence" value="ECO:0007669"/>
    <property type="project" value="InterPro"/>
</dbReference>
<evidence type="ECO:0000259" key="3">
    <source>
        <dbReference type="Pfam" id="PF01612"/>
    </source>
</evidence>
<dbReference type="GO" id="GO:0003676">
    <property type="term" value="F:nucleic acid binding"/>
    <property type="evidence" value="ECO:0007669"/>
    <property type="project" value="InterPro"/>
</dbReference>
<dbReference type="PANTHER" id="PTHR13620">
    <property type="entry name" value="3-5 EXONUCLEASE"/>
    <property type="match status" value="1"/>
</dbReference>
<proteinExistence type="predicted"/>
<keyword evidence="5" id="KW-1185">Reference proteome</keyword>